<reference evidence="1 2" key="1">
    <citation type="journal article" date="2008" name="Nature">
        <title>The genome of Laccaria bicolor provides insights into mycorrhizal symbiosis.</title>
        <authorList>
            <person name="Martin F."/>
            <person name="Aerts A."/>
            <person name="Ahren D."/>
            <person name="Brun A."/>
            <person name="Danchin E.G.J."/>
            <person name="Duchaussoy F."/>
            <person name="Gibon J."/>
            <person name="Kohler A."/>
            <person name="Lindquist E."/>
            <person name="Pereda V."/>
            <person name="Salamov A."/>
            <person name="Shapiro H.J."/>
            <person name="Wuyts J."/>
            <person name="Blaudez D."/>
            <person name="Buee M."/>
            <person name="Brokstein P."/>
            <person name="Canbaeck B."/>
            <person name="Cohen D."/>
            <person name="Courty P.E."/>
            <person name="Coutinho P.M."/>
            <person name="Delaruelle C."/>
            <person name="Detter J.C."/>
            <person name="Deveau A."/>
            <person name="DiFazio S."/>
            <person name="Duplessis S."/>
            <person name="Fraissinet-Tachet L."/>
            <person name="Lucic E."/>
            <person name="Frey-Klett P."/>
            <person name="Fourrey C."/>
            <person name="Feussner I."/>
            <person name="Gay G."/>
            <person name="Grimwood J."/>
            <person name="Hoegger P.J."/>
            <person name="Jain P."/>
            <person name="Kilaru S."/>
            <person name="Labbe J."/>
            <person name="Lin Y.C."/>
            <person name="Legue V."/>
            <person name="Le Tacon F."/>
            <person name="Marmeisse R."/>
            <person name="Melayah D."/>
            <person name="Montanini B."/>
            <person name="Muratet M."/>
            <person name="Nehls U."/>
            <person name="Niculita-Hirzel H."/>
            <person name="Oudot-Le Secq M.P."/>
            <person name="Peter M."/>
            <person name="Quesneville H."/>
            <person name="Rajashekar B."/>
            <person name="Reich M."/>
            <person name="Rouhier N."/>
            <person name="Schmutz J."/>
            <person name="Yin T."/>
            <person name="Chalot M."/>
            <person name="Henrissat B."/>
            <person name="Kuees U."/>
            <person name="Lucas S."/>
            <person name="Van de Peer Y."/>
            <person name="Podila G.K."/>
            <person name="Polle A."/>
            <person name="Pukkila P.J."/>
            <person name="Richardson P.M."/>
            <person name="Rouze P."/>
            <person name="Sanders I.R."/>
            <person name="Stajich J.E."/>
            <person name="Tunlid A."/>
            <person name="Tuskan G."/>
            <person name="Grigoriev I.V."/>
        </authorList>
    </citation>
    <scope>NUCLEOTIDE SEQUENCE [LARGE SCALE GENOMIC DNA]</scope>
    <source>
        <strain evidence="2">S238N-H82 / ATCC MYA-4686</strain>
    </source>
</reference>
<evidence type="ECO:0000313" key="2">
    <source>
        <dbReference type="Proteomes" id="UP000001194"/>
    </source>
</evidence>
<dbReference type="EMBL" id="DS547108">
    <property type="protein sequence ID" value="EDR06571.1"/>
    <property type="molecule type" value="Genomic_DNA"/>
</dbReference>
<dbReference type="InParanoid" id="B0DG32"/>
<proteinExistence type="predicted"/>
<gene>
    <name evidence="1" type="ORF">LACBIDRAFT_300129</name>
</gene>
<keyword evidence="2" id="KW-1185">Reference proteome</keyword>
<organism evidence="2">
    <name type="scientific">Laccaria bicolor (strain S238N-H82 / ATCC MYA-4686)</name>
    <name type="common">Bicoloured deceiver</name>
    <name type="synonym">Laccaria laccata var. bicolor</name>
    <dbReference type="NCBI Taxonomy" id="486041"/>
    <lineage>
        <taxon>Eukaryota</taxon>
        <taxon>Fungi</taxon>
        <taxon>Dikarya</taxon>
        <taxon>Basidiomycota</taxon>
        <taxon>Agaricomycotina</taxon>
        <taxon>Agaricomycetes</taxon>
        <taxon>Agaricomycetidae</taxon>
        <taxon>Agaricales</taxon>
        <taxon>Agaricineae</taxon>
        <taxon>Hydnangiaceae</taxon>
        <taxon>Laccaria</taxon>
    </lineage>
</organism>
<dbReference type="KEGG" id="lbc:LACBIDRAFT_300129"/>
<name>B0DG32_LACBS</name>
<accession>B0DG32</accession>
<dbReference type="RefSeq" id="XP_001882943.1">
    <property type="nucleotide sequence ID" value="XM_001882908.1"/>
</dbReference>
<sequence>MVQAHQDPSLTMQHVPSNPHGTECQSCTSVQSQALFHSLSAHMASLTPKREWMKLPCIQPRASIGPRVLKDDSCIISAHTLGTQETIHMRLSRELLHPHPSQVLTQFRPPSRSHDITSHANAATLAPPPSPIGASSRGRCLRHCAVNARVLSSADIDPVALSHVYIINLESLNISIVNSINMQDIFL</sequence>
<dbReference type="AlphaFoldDB" id="B0DG32"/>
<dbReference type="OrthoDB" id="5598057at2759"/>
<evidence type="ECO:0000313" key="1">
    <source>
        <dbReference type="EMBL" id="EDR06571.1"/>
    </source>
</evidence>
<protein>
    <submittedName>
        <fullName evidence="1">Predicted protein</fullName>
    </submittedName>
</protein>
<dbReference type="HOGENOM" id="CLU_1447922_0_0_1"/>
<dbReference type="GeneID" id="6078602"/>
<dbReference type="Proteomes" id="UP000001194">
    <property type="component" value="Unassembled WGS sequence"/>
</dbReference>